<keyword evidence="2" id="KW-1185">Reference proteome</keyword>
<dbReference type="Proteomes" id="UP001732700">
    <property type="component" value="Chromosome 4A"/>
</dbReference>
<evidence type="ECO:0000313" key="1">
    <source>
        <dbReference type="EnsemblPlants" id="AVESA.00010b.r2.4AG0596890.1.CDS"/>
    </source>
</evidence>
<organism evidence="1 2">
    <name type="scientific">Avena sativa</name>
    <name type="common">Oat</name>
    <dbReference type="NCBI Taxonomy" id="4498"/>
    <lineage>
        <taxon>Eukaryota</taxon>
        <taxon>Viridiplantae</taxon>
        <taxon>Streptophyta</taxon>
        <taxon>Embryophyta</taxon>
        <taxon>Tracheophyta</taxon>
        <taxon>Spermatophyta</taxon>
        <taxon>Magnoliopsida</taxon>
        <taxon>Liliopsida</taxon>
        <taxon>Poales</taxon>
        <taxon>Poaceae</taxon>
        <taxon>BOP clade</taxon>
        <taxon>Pooideae</taxon>
        <taxon>Poodae</taxon>
        <taxon>Poeae</taxon>
        <taxon>Poeae Chloroplast Group 1 (Aveneae type)</taxon>
        <taxon>Aveninae</taxon>
        <taxon>Avena</taxon>
    </lineage>
</organism>
<name>A0ACD5W7Y4_AVESA</name>
<accession>A0ACD5W7Y4</accession>
<proteinExistence type="predicted"/>
<reference evidence="1" key="2">
    <citation type="submission" date="2025-09" db="UniProtKB">
        <authorList>
            <consortium name="EnsemblPlants"/>
        </authorList>
    </citation>
    <scope>IDENTIFICATION</scope>
</reference>
<sequence length="538" mass="61881">MSMCKKSGQVQVYLSFHFISWSPISLQMIFLHRRSAKNMVASCERCKRRDEQDYRELDDREKHFLMLMMGDFQHEMIIPEEFVRRLKDEIPGEIRLKTRNGSSYAIGVSKNQGKLVLTVGWGQFVKNFDLQMGDSIILRYNGNSQFNVIIFDRLGREKALSVVVDAFLHNEQERSTEATETVNRSHGHHQSMQMQSPTEAVDHFHVHHQPQMRSPAETVNNSHGYHQRMQMQSPTEAVDRFHVHHQSQMPSPAETVNRSHGYHQRMQMQSPTEALDRFHVHHQPQMTSPPETANHSHGHPQALQTQSHTETLERSHVPPQPMQMQPSGKTVNRSPVQPPPMKRQRRLQRDQSSQVPKTTLTSSFSVSSGDSFSSDEGHGVHSVPGYNYVVGKKTRLSSVQKKQLNDGYIATRRTKLTPVQEEQVKEKVQSMHADIPIFVAVMCKINVVSSFVLTVPDCYAQKYLGDEQSVLLQRGGETWKVTFCGRQRESLNDRRFESGWQKFVQDNNLKMGDICLFERLCNQRCTMKVHIIRVSDGS</sequence>
<dbReference type="EnsemblPlants" id="AVESA.00010b.r2.4AG0596890.1">
    <property type="protein sequence ID" value="AVESA.00010b.r2.4AG0596890.1.CDS"/>
    <property type="gene ID" value="AVESA.00010b.r2.4AG0596890"/>
</dbReference>
<evidence type="ECO:0000313" key="2">
    <source>
        <dbReference type="Proteomes" id="UP001732700"/>
    </source>
</evidence>
<protein>
    <submittedName>
        <fullName evidence="1">Uncharacterized protein</fullName>
    </submittedName>
</protein>
<reference evidence="1" key="1">
    <citation type="submission" date="2021-05" db="EMBL/GenBank/DDBJ databases">
        <authorList>
            <person name="Scholz U."/>
            <person name="Mascher M."/>
            <person name="Fiebig A."/>
        </authorList>
    </citation>
    <scope>NUCLEOTIDE SEQUENCE [LARGE SCALE GENOMIC DNA]</scope>
</reference>